<evidence type="ECO:0000259" key="10">
    <source>
        <dbReference type="Pfam" id="PF02838"/>
    </source>
</evidence>
<dbReference type="PANTHER" id="PTHR22600:SF57">
    <property type="entry name" value="BETA-N-ACETYLHEXOSAMINIDASE"/>
    <property type="match status" value="1"/>
</dbReference>
<dbReference type="EMBL" id="CP013650">
    <property type="protein sequence ID" value="ALS99233.1"/>
    <property type="molecule type" value="Genomic_DNA"/>
</dbReference>
<name>A0A0U3AKE2_9ALTE</name>
<dbReference type="Pfam" id="PF02838">
    <property type="entry name" value="Glyco_hydro_20b"/>
    <property type="match status" value="1"/>
</dbReference>
<feature type="active site" description="Proton donor" evidence="8">
    <location>
        <position position="340"/>
    </location>
</feature>
<dbReference type="InterPro" id="IPR025705">
    <property type="entry name" value="Beta_hexosaminidase_sua/sub"/>
</dbReference>
<dbReference type="OrthoDB" id="9763537at2"/>
<dbReference type="InterPro" id="IPR015882">
    <property type="entry name" value="HEX_bac_N"/>
</dbReference>
<organism evidence="11 12">
    <name type="scientific">Lacimicrobium alkaliphilum</name>
    <dbReference type="NCBI Taxonomy" id="1526571"/>
    <lineage>
        <taxon>Bacteria</taxon>
        <taxon>Pseudomonadati</taxon>
        <taxon>Pseudomonadota</taxon>
        <taxon>Gammaproteobacteria</taxon>
        <taxon>Alteromonadales</taxon>
        <taxon>Alteromonadaceae</taxon>
        <taxon>Lacimicrobium</taxon>
    </lineage>
</organism>
<dbReference type="SUPFAM" id="SSF55545">
    <property type="entry name" value="beta-N-acetylhexosaminidase-like domain"/>
    <property type="match status" value="1"/>
</dbReference>
<dbReference type="SUPFAM" id="SSF51445">
    <property type="entry name" value="(Trans)glycosidases"/>
    <property type="match status" value="1"/>
</dbReference>
<evidence type="ECO:0000256" key="5">
    <source>
        <dbReference type="ARBA" id="ARBA00023295"/>
    </source>
</evidence>
<dbReference type="GO" id="GO:0030203">
    <property type="term" value="P:glycosaminoglycan metabolic process"/>
    <property type="evidence" value="ECO:0007669"/>
    <property type="project" value="TreeGrafter"/>
</dbReference>
<keyword evidence="4" id="KW-0378">Hydrolase</keyword>
<evidence type="ECO:0000259" key="9">
    <source>
        <dbReference type="Pfam" id="PF00728"/>
    </source>
</evidence>
<comment type="similarity">
    <text evidence="2">Belongs to the glycosyl hydrolase 20 family.</text>
</comment>
<dbReference type="GO" id="GO:0005975">
    <property type="term" value="P:carbohydrate metabolic process"/>
    <property type="evidence" value="ECO:0007669"/>
    <property type="project" value="InterPro"/>
</dbReference>
<protein>
    <recommendedName>
        <fullName evidence="3">beta-N-acetylhexosaminidase</fullName>
        <ecNumber evidence="3">3.2.1.52</ecNumber>
    </recommendedName>
    <alternativeName>
        <fullName evidence="6">Beta-N-acetylhexosaminidase</fullName>
    </alternativeName>
    <alternativeName>
        <fullName evidence="7">N-acetyl-beta-glucosaminidase</fullName>
    </alternativeName>
</protein>
<feature type="domain" description="Glycoside hydrolase family 20 catalytic" evidence="9">
    <location>
        <begin position="159"/>
        <end position="485"/>
    </location>
</feature>
<accession>A0A0U3AKE2</accession>
<evidence type="ECO:0000256" key="1">
    <source>
        <dbReference type="ARBA" id="ARBA00001231"/>
    </source>
</evidence>
<evidence type="ECO:0000256" key="2">
    <source>
        <dbReference type="ARBA" id="ARBA00006285"/>
    </source>
</evidence>
<evidence type="ECO:0000256" key="6">
    <source>
        <dbReference type="ARBA" id="ARBA00030512"/>
    </source>
</evidence>
<feature type="domain" description="Beta-hexosaminidase bacterial type N-terminal" evidence="10">
    <location>
        <begin position="38"/>
        <end position="155"/>
    </location>
</feature>
<dbReference type="PANTHER" id="PTHR22600">
    <property type="entry name" value="BETA-HEXOSAMINIDASE"/>
    <property type="match status" value="1"/>
</dbReference>
<dbReference type="InterPro" id="IPR029018">
    <property type="entry name" value="Hex-like_dom2"/>
</dbReference>
<dbReference type="Gene3D" id="3.30.379.10">
    <property type="entry name" value="Chitobiase/beta-hexosaminidase domain 2-like"/>
    <property type="match status" value="1"/>
</dbReference>
<dbReference type="EC" id="3.2.1.52" evidence="3"/>
<evidence type="ECO:0000256" key="4">
    <source>
        <dbReference type="ARBA" id="ARBA00022801"/>
    </source>
</evidence>
<keyword evidence="12" id="KW-1185">Reference proteome</keyword>
<comment type="catalytic activity">
    <reaction evidence="1">
        <text>Hydrolysis of terminal non-reducing N-acetyl-D-hexosamine residues in N-acetyl-beta-D-hexosaminides.</text>
        <dbReference type="EC" id="3.2.1.52"/>
    </reaction>
</comment>
<sequence>MLRKLLYFILPLALCACGNVEQQADNGSGAETAKTRNINIVPYPQSVETRGGEFRLGAEITIATAPEAPDSASALFALLEQLDIQYSENDNAVITLKLDPTLDLGEEGYQLSIDQGITLTAPTDAGLFYAVQSLKQLLPATAQPGYDLPKLQIEDNPQYQWRGSMLDVARNFVSVDYLKQHIQRMASFKLNKLHLHLTDDQGWRIEIKSWPKLTEIGAATSVSGNNGGFYTQQQMRELITFASRHQVEIIPEIDLPGHTQAAIASYNELACDDVINSPPQNQCEDVVGAARLEPYQGTCVGFSALCASEKPDLVYTFVEDVLTEVADIFPSEYLHIGGDEVLNEEADAFPDFITRVDQIVASLDRKLLAWEEASAGDIRGNSLLQFWNDDYDIAPALEKGIHLVLSPCSYTYLDHGNYDGQPDTYTWCAKQGITLERVYSLVPENYQQVVGVEGPMWSELVSDNATADNRNWPRLAAIAEVSWTRQSQRDYQAFTQRLSALREHLDKMGIQYYQAPDLGWD</sequence>
<dbReference type="PROSITE" id="PS51257">
    <property type="entry name" value="PROKAR_LIPOPROTEIN"/>
    <property type="match status" value="1"/>
</dbReference>
<dbReference type="InterPro" id="IPR017853">
    <property type="entry name" value="GH"/>
</dbReference>
<proteinExistence type="inferred from homology"/>
<dbReference type="STRING" id="1526571.AT746_13860"/>
<reference evidence="11 12" key="1">
    <citation type="submission" date="2015-12" db="EMBL/GenBank/DDBJ databases">
        <title>Complete genome of Lacimicrobium alkaliphilum KCTC 32984.</title>
        <authorList>
            <person name="Kim S.-G."/>
            <person name="Lee Y.-J."/>
        </authorList>
    </citation>
    <scope>NUCLEOTIDE SEQUENCE [LARGE SCALE GENOMIC DNA]</scope>
    <source>
        <strain evidence="11 12">YelD216</strain>
    </source>
</reference>
<dbReference type="KEGG" id="lal:AT746_13860"/>
<dbReference type="InterPro" id="IPR015883">
    <property type="entry name" value="Glyco_hydro_20_cat"/>
</dbReference>
<dbReference type="Pfam" id="PF00728">
    <property type="entry name" value="Glyco_hydro_20"/>
    <property type="match status" value="1"/>
</dbReference>
<evidence type="ECO:0000313" key="11">
    <source>
        <dbReference type="EMBL" id="ALS99233.1"/>
    </source>
</evidence>
<keyword evidence="5" id="KW-0326">Glycosidase</keyword>
<dbReference type="Gene3D" id="3.20.20.80">
    <property type="entry name" value="Glycosidases"/>
    <property type="match status" value="1"/>
</dbReference>
<evidence type="ECO:0000256" key="7">
    <source>
        <dbReference type="ARBA" id="ARBA00033000"/>
    </source>
</evidence>
<dbReference type="AlphaFoldDB" id="A0A0U3AKE2"/>
<gene>
    <name evidence="11" type="ORF">AT746_13860</name>
</gene>
<evidence type="ECO:0000313" key="12">
    <source>
        <dbReference type="Proteomes" id="UP000068447"/>
    </source>
</evidence>
<evidence type="ECO:0000256" key="8">
    <source>
        <dbReference type="PIRSR" id="PIRSR625705-1"/>
    </source>
</evidence>
<dbReference type="RefSeq" id="WP_062481275.1">
    <property type="nucleotide sequence ID" value="NZ_CP013650.1"/>
</dbReference>
<dbReference type="Proteomes" id="UP000068447">
    <property type="component" value="Chromosome"/>
</dbReference>
<dbReference type="GO" id="GO:0016020">
    <property type="term" value="C:membrane"/>
    <property type="evidence" value="ECO:0007669"/>
    <property type="project" value="TreeGrafter"/>
</dbReference>
<dbReference type="PRINTS" id="PR00738">
    <property type="entry name" value="GLHYDRLASE20"/>
</dbReference>
<dbReference type="GO" id="GO:0004563">
    <property type="term" value="F:beta-N-acetylhexosaminidase activity"/>
    <property type="evidence" value="ECO:0007669"/>
    <property type="project" value="UniProtKB-EC"/>
</dbReference>
<dbReference type="CDD" id="cd06563">
    <property type="entry name" value="GH20_chitobiase-like"/>
    <property type="match status" value="1"/>
</dbReference>
<evidence type="ECO:0000256" key="3">
    <source>
        <dbReference type="ARBA" id="ARBA00012663"/>
    </source>
</evidence>